<proteinExistence type="predicted"/>
<dbReference type="OrthoDB" id="143059at2"/>
<dbReference type="PANTHER" id="PTHR47957:SF3">
    <property type="entry name" value="ATP-DEPENDENT HELICASE HRQ1"/>
    <property type="match status" value="1"/>
</dbReference>
<evidence type="ECO:0000259" key="4">
    <source>
        <dbReference type="PROSITE" id="PS51194"/>
    </source>
</evidence>
<dbReference type="Pfam" id="PF09369">
    <property type="entry name" value="MZB"/>
    <property type="match status" value="1"/>
</dbReference>
<dbReference type="InterPro" id="IPR018973">
    <property type="entry name" value="MZB"/>
</dbReference>
<dbReference type="PROSITE" id="PS51192">
    <property type="entry name" value="HELICASE_ATP_BIND_1"/>
    <property type="match status" value="1"/>
</dbReference>
<protein>
    <recommendedName>
        <fullName evidence="7">DEAD/DEAH box helicase</fullName>
    </recommendedName>
</protein>
<dbReference type="InterPro" id="IPR027417">
    <property type="entry name" value="P-loop_NTPase"/>
</dbReference>
<dbReference type="GO" id="GO:0043138">
    <property type="term" value="F:3'-5' DNA helicase activity"/>
    <property type="evidence" value="ECO:0007669"/>
    <property type="project" value="TreeGrafter"/>
</dbReference>
<sequence>MAFLQCTCGSMLKGIQFSRLVSTNGEFRIVKYESGFGMSLEEWSQLDASTQWLNNLNEGVYCISCNGPINLDQAESDTLLDKRIPGVYAKEFNSSHIVEQLEKLKEKERSEIFVQKIPARSSRYGQIEGNLPVELSEALNRMNISSLYTHQAETYNAVRKQNDVVLVTQTASGKTLSYNLPVLHGLIENSNAKALYLFPTKALADDQVEQLYRWTEEHGTESDSEIDSWFERFITLGNNKIHYGRYDGDTQLSSRNRLIKDGRILFTNPDMIHHSLLKHFADRGRQYAHIKEFLENLKFIVIDEMHLYRGAFGTHVSMVLRRLRKVCEELGNNNIRFILCSATIDRPDLVAKDLTGLNNFKVIDNDGSMQKERSVVFWNPGETLGTGQRKAPLTDALAITEDILVQDKKVIRSIVFQGSRLQGKVTAKYMKDILRKVLKLPRERVNGLKLTGFYNGMLSVEERKAVIDSIKKNEVHVVLATNALEVGIDIGELSFALLIGYPGSKAAFSQQIGRVGRNGEGVSVMIVEDEPLQQYYMNNPELFLEKPPEVVRIDPRNKQLLLLHLSYLEKELSRTLTTEDVFWFVEDEEYARKLKQQIICEDESSDRCNLRSGSSVLYKVLSTRNREVLFEGIDEWTAFRDFHKDAIHWNANEKAYRVDAINKNSLQILLTPLNGEIEYYTQSIFKDTIDINESEKVLEIQDLLVFTGILDIRRNVFSYQKTYFASRQQEKVNLESPLSTIFQSEGMWISIPSIITDKLKTDYEDKLDGAIRAAEHVLLSIIPDSIICDGKDVSSFSGVSLANFNNRPIIGFYGDQSGGMGTTLAIAEHLQRIIKNGLLLLQKCSCKGGCPSCIQYPGKDNDNLSKAGAQLVLQSLLEVAWPKPEEEIICR</sequence>
<evidence type="ECO:0000259" key="3">
    <source>
        <dbReference type="PROSITE" id="PS51192"/>
    </source>
</evidence>
<name>A0A235FF28_9BACL</name>
<dbReference type="GO" id="GO:0003676">
    <property type="term" value="F:nucleic acid binding"/>
    <property type="evidence" value="ECO:0007669"/>
    <property type="project" value="InterPro"/>
</dbReference>
<dbReference type="Gene3D" id="3.40.50.300">
    <property type="entry name" value="P-loop containing nucleotide triphosphate hydrolases"/>
    <property type="match status" value="2"/>
</dbReference>
<dbReference type="RefSeq" id="WP_094251336.1">
    <property type="nucleotide sequence ID" value="NZ_JBHLXL010000001.1"/>
</dbReference>
<dbReference type="EMBL" id="NOII01000001">
    <property type="protein sequence ID" value="OYD59375.1"/>
    <property type="molecule type" value="Genomic_DNA"/>
</dbReference>
<dbReference type="InterPro" id="IPR001650">
    <property type="entry name" value="Helicase_C-like"/>
</dbReference>
<dbReference type="InterPro" id="IPR011545">
    <property type="entry name" value="DEAD/DEAH_box_helicase_dom"/>
</dbReference>
<dbReference type="SMART" id="SM00487">
    <property type="entry name" value="DEXDc"/>
    <property type="match status" value="1"/>
</dbReference>
<dbReference type="SMART" id="SM00490">
    <property type="entry name" value="HELICc"/>
    <property type="match status" value="1"/>
</dbReference>
<feature type="domain" description="Helicase ATP-binding" evidence="3">
    <location>
        <begin position="155"/>
        <end position="362"/>
    </location>
</feature>
<dbReference type="GO" id="GO:0005524">
    <property type="term" value="F:ATP binding"/>
    <property type="evidence" value="ECO:0007669"/>
    <property type="project" value="UniProtKB-KW"/>
</dbReference>
<keyword evidence="1" id="KW-0547">Nucleotide-binding</keyword>
<evidence type="ECO:0000256" key="1">
    <source>
        <dbReference type="ARBA" id="ARBA00022741"/>
    </source>
</evidence>
<organism evidence="5 6">
    <name type="scientific">Fictibacillus aquaticus</name>
    <dbReference type="NCBI Taxonomy" id="2021314"/>
    <lineage>
        <taxon>Bacteria</taxon>
        <taxon>Bacillati</taxon>
        <taxon>Bacillota</taxon>
        <taxon>Bacilli</taxon>
        <taxon>Bacillales</taxon>
        <taxon>Fictibacillaceae</taxon>
        <taxon>Fictibacillus</taxon>
    </lineage>
</organism>
<dbReference type="CDD" id="cd17923">
    <property type="entry name" value="DEXHc_Hrq1-like"/>
    <property type="match status" value="1"/>
</dbReference>
<evidence type="ECO:0000256" key="2">
    <source>
        <dbReference type="ARBA" id="ARBA00022840"/>
    </source>
</evidence>
<dbReference type="Proteomes" id="UP000215059">
    <property type="component" value="Unassembled WGS sequence"/>
</dbReference>
<dbReference type="GO" id="GO:0006289">
    <property type="term" value="P:nucleotide-excision repair"/>
    <property type="evidence" value="ECO:0007669"/>
    <property type="project" value="TreeGrafter"/>
</dbReference>
<dbReference type="Pfam" id="PF00270">
    <property type="entry name" value="DEAD"/>
    <property type="match status" value="1"/>
</dbReference>
<evidence type="ECO:0000313" key="5">
    <source>
        <dbReference type="EMBL" id="OYD59375.1"/>
    </source>
</evidence>
<gene>
    <name evidence="5" type="ORF">CGZ90_05660</name>
</gene>
<comment type="caution">
    <text evidence="5">The sequence shown here is derived from an EMBL/GenBank/DDBJ whole genome shotgun (WGS) entry which is preliminary data.</text>
</comment>
<keyword evidence="2" id="KW-0067">ATP-binding</keyword>
<dbReference type="SUPFAM" id="SSF52540">
    <property type="entry name" value="P-loop containing nucleoside triphosphate hydrolases"/>
    <property type="match status" value="1"/>
</dbReference>
<keyword evidence="6" id="KW-1185">Reference proteome</keyword>
<dbReference type="Pfam" id="PF00271">
    <property type="entry name" value="Helicase_C"/>
    <property type="match status" value="1"/>
</dbReference>
<feature type="domain" description="Helicase C-terminal" evidence="4">
    <location>
        <begin position="403"/>
        <end position="559"/>
    </location>
</feature>
<dbReference type="AlphaFoldDB" id="A0A235FF28"/>
<accession>A0A235FF28</accession>
<dbReference type="InterPro" id="IPR014001">
    <property type="entry name" value="Helicase_ATP-bd"/>
</dbReference>
<evidence type="ECO:0000313" key="6">
    <source>
        <dbReference type="Proteomes" id="UP000215059"/>
    </source>
</evidence>
<evidence type="ECO:0008006" key="7">
    <source>
        <dbReference type="Google" id="ProtNLM"/>
    </source>
</evidence>
<dbReference type="PANTHER" id="PTHR47957">
    <property type="entry name" value="ATP-DEPENDENT HELICASE HRQ1"/>
    <property type="match status" value="1"/>
</dbReference>
<dbReference type="GO" id="GO:0036297">
    <property type="term" value="P:interstrand cross-link repair"/>
    <property type="evidence" value="ECO:0007669"/>
    <property type="project" value="TreeGrafter"/>
</dbReference>
<reference evidence="5 6" key="1">
    <citation type="submission" date="2017-07" db="EMBL/GenBank/DDBJ databases">
        <title>Fictibacillus sp. nov. GDSW-R2A3 Genome sequencing and assembly.</title>
        <authorList>
            <person name="Mayilraj S."/>
        </authorList>
    </citation>
    <scope>NUCLEOTIDE SEQUENCE [LARGE SCALE GENOMIC DNA]</scope>
    <source>
        <strain evidence="5 6">GDSW-R2A3</strain>
    </source>
</reference>
<dbReference type="PROSITE" id="PS51194">
    <property type="entry name" value="HELICASE_CTER"/>
    <property type="match status" value="1"/>
</dbReference>